<keyword evidence="4" id="KW-1185">Reference proteome</keyword>
<dbReference type="InterPro" id="IPR036280">
    <property type="entry name" value="Multihaem_cyt_sf"/>
</dbReference>
<feature type="signal peptide" evidence="2">
    <location>
        <begin position="1"/>
        <end position="24"/>
    </location>
</feature>
<dbReference type="Gene3D" id="3.90.10.10">
    <property type="entry name" value="Cytochrome C3"/>
    <property type="match status" value="6"/>
</dbReference>
<evidence type="ECO:0000313" key="3">
    <source>
        <dbReference type="EMBL" id="GGK25739.1"/>
    </source>
</evidence>
<reference evidence="3" key="1">
    <citation type="journal article" date="2014" name="Int. J. Syst. Evol. Microbiol.">
        <title>Complete genome sequence of Corynebacterium casei LMG S-19264T (=DSM 44701T), isolated from a smear-ripened cheese.</title>
        <authorList>
            <consortium name="US DOE Joint Genome Institute (JGI-PGF)"/>
            <person name="Walter F."/>
            <person name="Albersmeier A."/>
            <person name="Kalinowski J."/>
            <person name="Ruckert C."/>
        </authorList>
    </citation>
    <scope>NUCLEOTIDE SEQUENCE</scope>
    <source>
        <strain evidence="3">JCM 12862</strain>
    </source>
</reference>
<proteinExistence type="predicted"/>
<accession>A0A8J3BJC1</accession>
<comment type="caution">
    <text evidence="3">The sequence shown here is derived from an EMBL/GenBank/DDBJ whole genome shotgun (WGS) entry which is preliminary data.</text>
</comment>
<evidence type="ECO:0000256" key="1">
    <source>
        <dbReference type="ARBA" id="ARBA00022729"/>
    </source>
</evidence>
<dbReference type="AlphaFoldDB" id="A0A8J3BJC1"/>
<dbReference type="InterPro" id="IPR051829">
    <property type="entry name" value="Multiheme_Cytochr_ET"/>
</dbReference>
<feature type="chain" id="PRO_5035188443" evidence="2">
    <location>
        <begin position="25"/>
        <end position="615"/>
    </location>
</feature>
<dbReference type="SUPFAM" id="SSF48695">
    <property type="entry name" value="Multiheme cytochromes"/>
    <property type="match status" value="3"/>
</dbReference>
<gene>
    <name evidence="3" type="ORF">GCM10007962_20010</name>
</gene>
<protein>
    <submittedName>
        <fullName evidence="3">Cytochrome c family protein</fullName>
    </submittedName>
</protein>
<keyword evidence="1 2" id="KW-0732">Signal</keyword>
<sequence length="615" mass="70467">MRAFIKHSVLLVLLLLLSATHSYSQISPGDLSQAHAKLEGMTNCTQCHEIGEKVLDSKCLECHKEIQSLINNKKGLHANPDVVKKDCFQCHSDHNGRKFDMVRFDQDNFKHNQTGYQLEGKHKTIDCKECHKSEFIKDPELKKRNKTFLGLNQDCLTCHDDFHQNTLPKDCKQCHDFNAFRPATNFNHDDAKFKLLGKHVEVDCIKCHKETTQNGKKFQEFIGLAFEDCKSCHQDPHESKLPGNCKSCHTETDFKLFSGQGKFDHNTTNFTLKGKHSEVDCFTCHKESTDPTKVFQDNLRIKENNCVKCHKDVHEGKFGNDCAKCHTENTFLALKSMNAFDHNLTDYPLEGKHLDVDCRQCHKGSYTKTIDFSACNKCHQDYHKGEFKENGISPDCKECHSLQEGFDYSLFTLEKHQETTFPLKGAHVATPCFACHVGEKEQRWTFKNLGPDCNNCHKDIHEGFISKKFYPDKDCKICHSNDSWSQINNFDHSRTKFKLDGKHKEVDCKSCHFIEKSDNNAVMTQKFANLDSDCASCHENKHGDTFAIDGVTDCTRCHVTSSWFPENFNHNATNFPLEGKHAEIDCKACHISETINGKTQVIYKLKKFECIDCHT</sequence>
<organism evidence="3 4">
    <name type="scientific">Yeosuana aromativorans</name>
    <dbReference type="NCBI Taxonomy" id="288019"/>
    <lineage>
        <taxon>Bacteria</taxon>
        <taxon>Pseudomonadati</taxon>
        <taxon>Bacteroidota</taxon>
        <taxon>Flavobacteriia</taxon>
        <taxon>Flavobacteriales</taxon>
        <taxon>Flavobacteriaceae</taxon>
        <taxon>Yeosuana</taxon>
    </lineage>
</organism>
<reference evidence="3" key="2">
    <citation type="submission" date="2020-09" db="EMBL/GenBank/DDBJ databases">
        <authorList>
            <person name="Sun Q."/>
            <person name="Ohkuma M."/>
        </authorList>
    </citation>
    <scope>NUCLEOTIDE SEQUENCE</scope>
    <source>
        <strain evidence="3">JCM 12862</strain>
    </source>
</reference>
<dbReference type="Proteomes" id="UP000612329">
    <property type="component" value="Unassembled WGS sequence"/>
</dbReference>
<evidence type="ECO:0000256" key="2">
    <source>
        <dbReference type="SAM" id="SignalP"/>
    </source>
</evidence>
<dbReference type="EMBL" id="BMNR01000004">
    <property type="protein sequence ID" value="GGK25739.1"/>
    <property type="molecule type" value="Genomic_DNA"/>
</dbReference>
<name>A0A8J3BJC1_9FLAO</name>
<dbReference type="PANTHER" id="PTHR35038">
    <property type="entry name" value="DISSIMILATORY SULFITE REDUCTASE SIRA"/>
    <property type="match status" value="1"/>
</dbReference>
<evidence type="ECO:0000313" key="4">
    <source>
        <dbReference type="Proteomes" id="UP000612329"/>
    </source>
</evidence>
<dbReference type="RefSeq" id="WP_188652616.1">
    <property type="nucleotide sequence ID" value="NZ_BMNR01000004.1"/>
</dbReference>